<dbReference type="AlphaFoldDB" id="A0ABD3EZ49"/>
<protein>
    <submittedName>
        <fullName evidence="2">Uncharacterized protein</fullName>
    </submittedName>
</protein>
<keyword evidence="1" id="KW-0472">Membrane</keyword>
<sequence>MAGDWCKLSAVRAGGAEELLWGAVRDDGAAFFQRVAVRLCVGLVSSAWMQSRRLQQRFALVCWDTLALLSCWFLAAFLDWAGCSSRGFRGASDAGSSLRIPPVSNLTGRQYVARAHCVEKACFIMLLVLLV</sequence>
<keyword evidence="3" id="KW-1185">Reference proteome</keyword>
<evidence type="ECO:0000313" key="2">
    <source>
        <dbReference type="EMBL" id="KAL3659837.1"/>
    </source>
</evidence>
<accession>A0ABD3EZ49</accession>
<comment type="caution">
    <text evidence="2">The sequence shown here is derived from an EMBL/GenBank/DDBJ whole genome shotgun (WGS) entry which is preliminary data.</text>
</comment>
<evidence type="ECO:0000256" key="1">
    <source>
        <dbReference type="SAM" id="Phobius"/>
    </source>
</evidence>
<proteinExistence type="predicted"/>
<keyword evidence="1" id="KW-1133">Transmembrane helix</keyword>
<dbReference type="EMBL" id="JBIMZQ010000044">
    <property type="protein sequence ID" value="KAL3659837.1"/>
    <property type="molecule type" value="Genomic_DNA"/>
</dbReference>
<keyword evidence="1" id="KW-0812">Transmembrane</keyword>
<feature type="transmembrane region" description="Helical" evidence="1">
    <location>
        <begin position="58"/>
        <end position="78"/>
    </location>
</feature>
<evidence type="ECO:0000313" key="3">
    <source>
        <dbReference type="Proteomes" id="UP001632037"/>
    </source>
</evidence>
<reference evidence="2 3" key="1">
    <citation type="submission" date="2024-09" db="EMBL/GenBank/DDBJ databases">
        <title>Genome sequencing and assembly of Phytophthora oleae, isolate VK10A, causative agent of rot of olive drupes.</title>
        <authorList>
            <person name="Conti Taguali S."/>
            <person name="Riolo M."/>
            <person name="La Spada F."/>
            <person name="Cacciola S.O."/>
            <person name="Dionisio G."/>
        </authorList>
    </citation>
    <scope>NUCLEOTIDE SEQUENCE [LARGE SCALE GENOMIC DNA]</scope>
    <source>
        <strain evidence="2 3">VK10A</strain>
    </source>
</reference>
<organism evidence="2 3">
    <name type="scientific">Phytophthora oleae</name>
    <dbReference type="NCBI Taxonomy" id="2107226"/>
    <lineage>
        <taxon>Eukaryota</taxon>
        <taxon>Sar</taxon>
        <taxon>Stramenopiles</taxon>
        <taxon>Oomycota</taxon>
        <taxon>Peronosporomycetes</taxon>
        <taxon>Peronosporales</taxon>
        <taxon>Peronosporaceae</taxon>
        <taxon>Phytophthora</taxon>
    </lineage>
</organism>
<name>A0ABD3EZ49_9STRA</name>
<dbReference type="Proteomes" id="UP001632037">
    <property type="component" value="Unassembled WGS sequence"/>
</dbReference>
<gene>
    <name evidence="2" type="ORF">V7S43_015139</name>
</gene>